<sequence>MHNCPFTGDARLFRPRTCSSKTYKSLIGTYRLPVASTGLADSSLAPTPSASSTHFSLESPQ</sequence>
<dbReference type="Proteomes" id="UP001295794">
    <property type="component" value="Unassembled WGS sequence"/>
</dbReference>
<evidence type="ECO:0000313" key="2">
    <source>
        <dbReference type="EMBL" id="CAK5268866.1"/>
    </source>
</evidence>
<organism evidence="2 3">
    <name type="scientific">Mycena citricolor</name>
    <dbReference type="NCBI Taxonomy" id="2018698"/>
    <lineage>
        <taxon>Eukaryota</taxon>
        <taxon>Fungi</taxon>
        <taxon>Dikarya</taxon>
        <taxon>Basidiomycota</taxon>
        <taxon>Agaricomycotina</taxon>
        <taxon>Agaricomycetes</taxon>
        <taxon>Agaricomycetidae</taxon>
        <taxon>Agaricales</taxon>
        <taxon>Marasmiineae</taxon>
        <taxon>Mycenaceae</taxon>
        <taxon>Mycena</taxon>
    </lineage>
</organism>
<evidence type="ECO:0000313" key="3">
    <source>
        <dbReference type="Proteomes" id="UP001295794"/>
    </source>
</evidence>
<gene>
    <name evidence="2" type="ORF">MYCIT1_LOCUS12168</name>
</gene>
<accession>A0AAD2H463</accession>
<proteinExistence type="predicted"/>
<comment type="caution">
    <text evidence="2">The sequence shown here is derived from an EMBL/GenBank/DDBJ whole genome shotgun (WGS) entry which is preliminary data.</text>
</comment>
<reference evidence="2" key="1">
    <citation type="submission" date="2023-11" db="EMBL/GenBank/DDBJ databases">
        <authorList>
            <person name="De Vega J J."/>
            <person name="De Vega J J."/>
        </authorList>
    </citation>
    <scope>NUCLEOTIDE SEQUENCE</scope>
</reference>
<feature type="compositionally biased region" description="Low complexity" evidence="1">
    <location>
        <begin position="41"/>
        <end position="53"/>
    </location>
</feature>
<keyword evidence="3" id="KW-1185">Reference proteome</keyword>
<dbReference type="EMBL" id="CAVNYO010000138">
    <property type="protein sequence ID" value="CAK5268866.1"/>
    <property type="molecule type" value="Genomic_DNA"/>
</dbReference>
<evidence type="ECO:0000256" key="1">
    <source>
        <dbReference type="SAM" id="MobiDB-lite"/>
    </source>
</evidence>
<protein>
    <submittedName>
        <fullName evidence="2">Uncharacterized protein</fullName>
    </submittedName>
</protein>
<name>A0AAD2H463_9AGAR</name>
<dbReference type="AlphaFoldDB" id="A0AAD2H463"/>
<feature type="region of interest" description="Disordered" evidence="1">
    <location>
        <begin position="41"/>
        <end position="61"/>
    </location>
</feature>